<gene>
    <name evidence="3" type="ORF">DI623_03620</name>
</gene>
<protein>
    <submittedName>
        <fullName evidence="3">Relaxase</fullName>
    </submittedName>
</protein>
<dbReference type="EMBL" id="QFNN01000011">
    <property type="protein sequence ID" value="PZO91291.1"/>
    <property type="molecule type" value="Genomic_DNA"/>
</dbReference>
<evidence type="ECO:0000313" key="3">
    <source>
        <dbReference type="EMBL" id="PZO91291.1"/>
    </source>
</evidence>
<dbReference type="InterPro" id="IPR005094">
    <property type="entry name" value="Endonuclease_MobA/VirD2"/>
</dbReference>
<evidence type="ECO:0000256" key="1">
    <source>
        <dbReference type="SAM" id="MobiDB-lite"/>
    </source>
</evidence>
<feature type="region of interest" description="Disordered" evidence="1">
    <location>
        <begin position="401"/>
        <end position="431"/>
    </location>
</feature>
<proteinExistence type="predicted"/>
<comment type="caution">
    <text evidence="3">The sequence shown here is derived from an EMBL/GenBank/DDBJ whole genome shotgun (WGS) entry which is preliminary data.</text>
</comment>
<organism evidence="3 4">
    <name type="scientific">Sphingomonas sanxanigenens</name>
    <dbReference type="NCBI Taxonomy" id="397260"/>
    <lineage>
        <taxon>Bacteria</taxon>
        <taxon>Pseudomonadati</taxon>
        <taxon>Pseudomonadota</taxon>
        <taxon>Alphaproteobacteria</taxon>
        <taxon>Sphingomonadales</taxon>
        <taxon>Sphingomonadaceae</taxon>
        <taxon>Sphingomonas</taxon>
    </lineage>
</organism>
<sequence length="431" mass="49329">MILKASKRSGGKQLGLHLLKTEENEHVEIHEVSGFVSDTVMGAMNEAYALARGTKCQQYLFSLSLSPPALESVRVETFEKALTDIEERLGLAGQPRIIVFHEKEGRRHCHAVWSRIDADTMTAKELPFFKNKLNEIGKQLYLENGWAMPKGFESPKLRDPRNFTLDEWQQAKRAGIDPRELKSAVQDCWKHADSVQAFASALEERGLFLARGDRRGFVAINIDGDVFAISRLIGGKAKDVAARLGDPARLPSVDDARARIAFDIAPRLTRYIAEAKRIARTNMEPLIAKREALKVQHQAERQAKDTFLSARWDNEQCARAARIRKGFAGAWDVLTGKYFRTRTQNEMEAKFARERDSHERHALIHAQHKDRQALQDLIRENRRKEAERILSLYRDAAKFRRMREGEAERDKDREPNPATMRPKRDRGLELN</sequence>
<feature type="compositionally biased region" description="Basic and acidic residues" evidence="1">
    <location>
        <begin position="401"/>
        <end position="415"/>
    </location>
</feature>
<feature type="domain" description="MobA/VirD2-like nuclease" evidence="2">
    <location>
        <begin position="20"/>
        <end position="146"/>
    </location>
</feature>
<evidence type="ECO:0000313" key="4">
    <source>
        <dbReference type="Proteomes" id="UP000249066"/>
    </source>
</evidence>
<dbReference type="AlphaFoldDB" id="A0A2W5C860"/>
<accession>A0A2W5C860</accession>
<dbReference type="Proteomes" id="UP000249066">
    <property type="component" value="Unassembled WGS sequence"/>
</dbReference>
<evidence type="ECO:0000259" key="2">
    <source>
        <dbReference type="Pfam" id="PF03432"/>
    </source>
</evidence>
<name>A0A2W5C860_9SPHN</name>
<dbReference type="Pfam" id="PF03432">
    <property type="entry name" value="Relaxase"/>
    <property type="match status" value="1"/>
</dbReference>
<reference evidence="3 4" key="1">
    <citation type="submission" date="2017-08" db="EMBL/GenBank/DDBJ databases">
        <title>Infants hospitalized years apart are colonized by the same room-sourced microbial strains.</title>
        <authorList>
            <person name="Brooks B."/>
            <person name="Olm M.R."/>
            <person name="Firek B.A."/>
            <person name="Baker R."/>
            <person name="Thomas B.C."/>
            <person name="Morowitz M.J."/>
            <person name="Banfield J.F."/>
        </authorList>
    </citation>
    <scope>NUCLEOTIDE SEQUENCE [LARGE SCALE GENOMIC DNA]</scope>
    <source>
        <strain evidence="3">S2_018_000_R2_101</strain>
    </source>
</reference>